<dbReference type="AlphaFoldDB" id="A0A1M6FYK8"/>
<comment type="similarity">
    <text evidence="1 3">Belongs to the FlgD family.</text>
</comment>
<dbReference type="OrthoDB" id="280334at2"/>
<keyword evidence="2 3" id="KW-1005">Bacterial flagellum biogenesis</keyword>
<protein>
    <recommendedName>
        <fullName evidence="3">Basal-body rod modification protein FlgD</fullName>
    </recommendedName>
</protein>
<feature type="region of interest" description="Disordered" evidence="4">
    <location>
        <begin position="296"/>
        <end position="322"/>
    </location>
</feature>
<dbReference type="Proteomes" id="UP000324781">
    <property type="component" value="Unassembled WGS sequence"/>
</dbReference>
<keyword evidence="5" id="KW-0282">Flagellum</keyword>
<dbReference type="EMBL" id="FQZP01000020">
    <property type="protein sequence ID" value="SHJ02732.1"/>
    <property type="molecule type" value="Genomic_DNA"/>
</dbReference>
<keyword evidence="5" id="KW-0966">Cell projection</keyword>
<dbReference type="GO" id="GO:0044781">
    <property type="term" value="P:bacterial-type flagellum organization"/>
    <property type="evidence" value="ECO:0007669"/>
    <property type="project" value="UniProtKB-UniRule"/>
</dbReference>
<evidence type="ECO:0000256" key="1">
    <source>
        <dbReference type="ARBA" id="ARBA00010577"/>
    </source>
</evidence>
<keyword evidence="6" id="KW-1185">Reference proteome</keyword>
<evidence type="ECO:0000256" key="4">
    <source>
        <dbReference type="SAM" id="MobiDB-lite"/>
    </source>
</evidence>
<evidence type="ECO:0000256" key="2">
    <source>
        <dbReference type="ARBA" id="ARBA00022795"/>
    </source>
</evidence>
<sequence length="322" mass="35047">MANVTSATSSQKTIEQVLAEQANKVVNTRNTGELGKNDFLQLLITQVQHQDPLEPLSDTDFIAQMAQFSALEQMQNLNNSFAMTKAFGMIGKYVSGQMTDTETGKTSYIEGIVESVRIKGSKVYALVNGQEIEIDKITDVADISLGNNFKRISDYSGLVGMLGSAYLYNDNGDKATIQGIISSLEQRLDGIYARLDEVDVRPKDLDLSDYESPEAFVVANAGKEITVKVADPTTGTVVRVTGILRDGYLDKNGNLRLLIDGVTLPVDDIYATEIADLYSSQHMLLQQILQVLREKLGSDQPKDDSGEDEGAENDTGTTGGVE</sequence>
<reference evidence="5 6" key="1">
    <citation type="submission" date="2016-11" db="EMBL/GenBank/DDBJ databases">
        <authorList>
            <person name="Varghese N."/>
            <person name="Submissions S."/>
        </authorList>
    </citation>
    <scope>NUCLEOTIDE SEQUENCE [LARGE SCALE GENOMIC DNA]</scope>
    <source>
        <strain evidence="5 6">DSM 19027</strain>
    </source>
</reference>
<dbReference type="RefSeq" id="WP_149678607.1">
    <property type="nucleotide sequence ID" value="NZ_FQZP01000020.1"/>
</dbReference>
<keyword evidence="5" id="KW-0969">Cilium</keyword>
<gene>
    <name evidence="5" type="ORF">SAMN05444373_102011</name>
</gene>
<evidence type="ECO:0000313" key="6">
    <source>
        <dbReference type="Proteomes" id="UP000324781"/>
    </source>
</evidence>
<accession>A0A1M6FYK8</accession>
<comment type="function">
    <text evidence="3">Required for flagellar hook formation. May act as a scaffolding protein.</text>
</comment>
<dbReference type="Pfam" id="PF03963">
    <property type="entry name" value="FlgD"/>
    <property type="match status" value="1"/>
</dbReference>
<organism evidence="5 6">
    <name type="scientific">Thermoclostridium caenicola</name>
    <dbReference type="NCBI Taxonomy" id="659425"/>
    <lineage>
        <taxon>Bacteria</taxon>
        <taxon>Bacillati</taxon>
        <taxon>Bacillota</taxon>
        <taxon>Clostridia</taxon>
        <taxon>Eubacteriales</taxon>
        <taxon>Oscillospiraceae</taxon>
        <taxon>Thermoclostridium</taxon>
    </lineage>
</organism>
<evidence type="ECO:0000313" key="5">
    <source>
        <dbReference type="EMBL" id="SHJ02732.1"/>
    </source>
</evidence>
<proteinExistence type="inferred from homology"/>
<dbReference type="InterPro" id="IPR005648">
    <property type="entry name" value="FlgD"/>
</dbReference>
<name>A0A1M6FYK8_9FIRM</name>
<evidence type="ECO:0000256" key="3">
    <source>
        <dbReference type="RuleBase" id="RU362076"/>
    </source>
</evidence>